<name>A0AAV8WYK0_9CUCU</name>
<protein>
    <submittedName>
        <fullName evidence="2">Uncharacterized protein</fullName>
    </submittedName>
</protein>
<sequence>MNKVSQHVKTCRNRPQNDTNPGKRCLTKSQTFMAMVTMTNNDFLKSSRIKDEVFTILRPDNISFVAKNDPLICLYGEALLAKHKRQQISTVVSNKIREIARLLIAIRSLGVEAQSLFGSF</sequence>
<dbReference type="Proteomes" id="UP001162156">
    <property type="component" value="Unassembled WGS sequence"/>
</dbReference>
<accession>A0AAV8WYK0</accession>
<dbReference type="PANTHER" id="PTHR33480">
    <property type="entry name" value="SET DOMAIN-CONTAINING PROTEIN-RELATED"/>
    <property type="match status" value="1"/>
</dbReference>
<organism evidence="2 3">
    <name type="scientific">Rhamnusium bicolor</name>
    <dbReference type="NCBI Taxonomy" id="1586634"/>
    <lineage>
        <taxon>Eukaryota</taxon>
        <taxon>Metazoa</taxon>
        <taxon>Ecdysozoa</taxon>
        <taxon>Arthropoda</taxon>
        <taxon>Hexapoda</taxon>
        <taxon>Insecta</taxon>
        <taxon>Pterygota</taxon>
        <taxon>Neoptera</taxon>
        <taxon>Endopterygota</taxon>
        <taxon>Coleoptera</taxon>
        <taxon>Polyphaga</taxon>
        <taxon>Cucujiformia</taxon>
        <taxon>Chrysomeloidea</taxon>
        <taxon>Cerambycidae</taxon>
        <taxon>Lepturinae</taxon>
        <taxon>Rhagiini</taxon>
        <taxon>Rhamnusium</taxon>
    </lineage>
</organism>
<evidence type="ECO:0000313" key="3">
    <source>
        <dbReference type="Proteomes" id="UP001162156"/>
    </source>
</evidence>
<evidence type="ECO:0000256" key="1">
    <source>
        <dbReference type="SAM" id="MobiDB-lite"/>
    </source>
</evidence>
<reference evidence="2" key="1">
    <citation type="journal article" date="2023" name="Insect Mol. Biol.">
        <title>Genome sequencing provides insights into the evolution of gene families encoding plant cell wall-degrading enzymes in longhorned beetles.</title>
        <authorList>
            <person name="Shin N.R."/>
            <person name="Okamura Y."/>
            <person name="Kirsch R."/>
            <person name="Pauchet Y."/>
        </authorList>
    </citation>
    <scope>NUCLEOTIDE SEQUENCE</scope>
    <source>
        <strain evidence="2">RBIC_L_NR</strain>
    </source>
</reference>
<dbReference type="AlphaFoldDB" id="A0AAV8WYK0"/>
<keyword evidence="3" id="KW-1185">Reference proteome</keyword>
<dbReference type="EMBL" id="JANEYF010004270">
    <property type="protein sequence ID" value="KAJ8931649.1"/>
    <property type="molecule type" value="Genomic_DNA"/>
</dbReference>
<proteinExistence type="predicted"/>
<feature type="compositionally biased region" description="Polar residues" evidence="1">
    <location>
        <begin position="1"/>
        <end position="20"/>
    </location>
</feature>
<evidence type="ECO:0000313" key="2">
    <source>
        <dbReference type="EMBL" id="KAJ8931649.1"/>
    </source>
</evidence>
<gene>
    <name evidence="2" type="ORF">NQ314_015418</name>
</gene>
<comment type="caution">
    <text evidence="2">The sequence shown here is derived from an EMBL/GenBank/DDBJ whole genome shotgun (WGS) entry which is preliminary data.</text>
</comment>
<feature type="region of interest" description="Disordered" evidence="1">
    <location>
        <begin position="1"/>
        <end position="24"/>
    </location>
</feature>